<dbReference type="InterPro" id="IPR036291">
    <property type="entry name" value="NAD(P)-bd_dom_sf"/>
</dbReference>
<accession>A0A178LCX6</accession>
<evidence type="ECO:0000313" key="2">
    <source>
        <dbReference type="EMBL" id="OAN28303.1"/>
    </source>
</evidence>
<dbReference type="EMBL" id="LWCR01000023">
    <property type="protein sequence ID" value="OAN28303.1"/>
    <property type="molecule type" value="Genomic_DNA"/>
</dbReference>
<dbReference type="Proteomes" id="UP000078356">
    <property type="component" value="Unassembled WGS sequence"/>
</dbReference>
<dbReference type="InterPro" id="IPR001509">
    <property type="entry name" value="Epimerase_deHydtase"/>
</dbReference>
<dbReference type="Gene3D" id="3.40.50.720">
    <property type="entry name" value="NAD(P)-binding Rossmann-like Domain"/>
    <property type="match status" value="1"/>
</dbReference>
<dbReference type="PANTHER" id="PTHR48079:SF6">
    <property type="entry name" value="NAD(P)-BINDING DOMAIN-CONTAINING PROTEIN-RELATED"/>
    <property type="match status" value="1"/>
</dbReference>
<dbReference type="GO" id="GO:0004029">
    <property type="term" value="F:aldehyde dehydrogenase (NAD+) activity"/>
    <property type="evidence" value="ECO:0007669"/>
    <property type="project" value="TreeGrafter"/>
</dbReference>
<dbReference type="SUPFAM" id="SSF51735">
    <property type="entry name" value="NAD(P)-binding Rossmann-fold domains"/>
    <property type="match status" value="1"/>
</dbReference>
<dbReference type="AlphaFoldDB" id="A0A178LCX6"/>
<comment type="caution">
    <text evidence="2">The sequence shown here is derived from an EMBL/GenBank/DDBJ whole genome shotgun (WGS) entry which is preliminary data.</text>
</comment>
<gene>
    <name evidence="2" type="ORF">A4V15_04370</name>
</gene>
<dbReference type="RefSeq" id="WP_017642061.1">
    <property type="nucleotide sequence ID" value="NZ_CP102428.1"/>
</dbReference>
<dbReference type="InterPro" id="IPR051783">
    <property type="entry name" value="NAD(P)-dependent_oxidoreduct"/>
</dbReference>
<protein>
    <submittedName>
        <fullName evidence="2">Nucleoside-diphosphate sugar epimerase</fullName>
    </submittedName>
</protein>
<dbReference type="PANTHER" id="PTHR48079">
    <property type="entry name" value="PROTEIN YEEZ"/>
    <property type="match status" value="1"/>
</dbReference>
<name>A0A178LCX6_9PSED</name>
<dbReference type="Pfam" id="PF01370">
    <property type="entry name" value="Epimerase"/>
    <property type="match status" value="1"/>
</dbReference>
<evidence type="ECO:0000313" key="3">
    <source>
        <dbReference type="Proteomes" id="UP000078356"/>
    </source>
</evidence>
<dbReference type="OrthoDB" id="9801056at2"/>
<dbReference type="GO" id="GO:0005737">
    <property type="term" value="C:cytoplasm"/>
    <property type="evidence" value="ECO:0007669"/>
    <property type="project" value="TreeGrafter"/>
</dbReference>
<reference evidence="2 3" key="1">
    <citation type="submission" date="2016-04" db="EMBL/GenBank/DDBJ databases">
        <title>Draft Genome Sequences of Staphylococcus capitis Strain H36, S. capitis Strain H65, S. cohnii Strain H62, S. hominis Strain H69, Mycobacterium iranicum Strain H39, Plantibacter sp. Strain H53, Pseudomonas oryzihabitans Strain H72, and Microbacterium sp. Strain H83, isolated from residential settings.</title>
        <authorList>
            <person name="Lymperopoulou D."/>
            <person name="Adams R.I."/>
            <person name="Lindow S."/>
            <person name="Coil D.A."/>
            <person name="Jospin G."/>
            <person name="Eisen J.A."/>
        </authorList>
    </citation>
    <scope>NUCLEOTIDE SEQUENCE [LARGE SCALE GENOMIC DNA]</scope>
    <source>
        <strain evidence="2 3">H72</strain>
    </source>
</reference>
<feature type="domain" description="NAD-dependent epimerase/dehydratase" evidence="1">
    <location>
        <begin position="5"/>
        <end position="228"/>
    </location>
</feature>
<evidence type="ECO:0000259" key="1">
    <source>
        <dbReference type="Pfam" id="PF01370"/>
    </source>
</evidence>
<organism evidence="2 3">
    <name type="scientific">Pseudomonas oryzihabitans</name>
    <dbReference type="NCBI Taxonomy" id="47885"/>
    <lineage>
        <taxon>Bacteria</taxon>
        <taxon>Pseudomonadati</taxon>
        <taxon>Pseudomonadota</taxon>
        <taxon>Gammaproteobacteria</taxon>
        <taxon>Pseudomonadales</taxon>
        <taxon>Pseudomonadaceae</taxon>
        <taxon>Pseudomonas</taxon>
    </lineage>
</organism>
<proteinExistence type="predicted"/>
<sequence>MERKILVTGAGGFVGAALVRQLQAKGYSVVAAQRQVAAASDDGKVTPVIRELSAATDWSAPLTGVDTVIHLAARVHQLGEQPGAASEARYDEVNRAATLKLARDAQAAGVRRFIFVSSIKVNGDWTLPGKPFRADDLPAPTDAYARSKAAAEQQLLALMAETGLEVVIVRPPLIYGLGVKANVARLLDTLARGVPLPLGGIRHNRRSLLALENLLDLLILCIAEPKAAGAILLVSDDDDLSTAELLEALGEGLGRKPRLIAVPSAWLEWGARLLGRSAVAQRLCGSLQVDIQPTKALLGWQPPLSARAALRALGAQRVGAEGRK</sequence>